<reference evidence="2 3" key="1">
    <citation type="submission" date="2017-02" db="EMBL/GenBank/DDBJ databases">
        <title>Natronthermophilus aegyptiacus gen. nov.,sp. nov., an aerobic, extremely halophilic alkalithermophilic archaeon isolated from the athalassohaline Wadi An Natrun, Egypt.</title>
        <authorList>
            <person name="Zhao B."/>
        </authorList>
    </citation>
    <scope>NUCLEOTIDE SEQUENCE [LARGE SCALE GENOMIC DNA]</scope>
    <source>
        <strain evidence="2 3">CGMCC 1.3597</strain>
    </source>
</reference>
<feature type="transmembrane region" description="Helical" evidence="1">
    <location>
        <begin position="90"/>
        <end position="110"/>
    </location>
</feature>
<dbReference type="Proteomes" id="UP000196084">
    <property type="component" value="Unassembled WGS sequence"/>
</dbReference>
<accession>A0A202E6W4</accession>
<sequence length="257" mass="27335">MGDGPLDLPSAAVGVYAGLLGYGVGAALGVPRSALIVGALFGWLVVALGLSQRPWVWMALGRRRLLAAPMVVALVPALVLAVGLEYEAVAVPLTPVLWLVGLALSGMVVLEAGTTRYADRAAGEQLISWTATADPATQRRKTVSIVLGAAGFVGTFVAMLLFQIPSFLLTVSVVIVVVLAVRRGRPQTYEACEHGLRYRDVGTAGAQFCPWTRFDDYRETDDAIVLERRFGVDVRMDADAVPAEAREMLAASIDNVL</sequence>
<keyword evidence="1" id="KW-1133">Transmembrane helix</keyword>
<feature type="transmembrane region" description="Helical" evidence="1">
    <location>
        <begin position="164"/>
        <end position="181"/>
    </location>
</feature>
<comment type="caution">
    <text evidence="2">The sequence shown here is derived from an EMBL/GenBank/DDBJ whole genome shotgun (WGS) entry which is preliminary data.</text>
</comment>
<evidence type="ECO:0000313" key="3">
    <source>
        <dbReference type="Proteomes" id="UP000196084"/>
    </source>
</evidence>
<keyword evidence="1" id="KW-0472">Membrane</keyword>
<protein>
    <submittedName>
        <fullName evidence="2">Uncharacterized protein</fullName>
    </submittedName>
</protein>
<gene>
    <name evidence="2" type="ORF">B2G88_13185</name>
</gene>
<keyword evidence="1" id="KW-0812">Transmembrane</keyword>
<feature type="transmembrane region" description="Helical" evidence="1">
    <location>
        <begin position="65"/>
        <end position="84"/>
    </location>
</feature>
<proteinExistence type="predicted"/>
<name>A0A202E6W4_9EURY</name>
<dbReference type="AlphaFoldDB" id="A0A202E6W4"/>
<feature type="transmembrane region" description="Helical" evidence="1">
    <location>
        <begin position="142"/>
        <end position="158"/>
    </location>
</feature>
<feature type="transmembrane region" description="Helical" evidence="1">
    <location>
        <begin position="20"/>
        <end position="45"/>
    </location>
</feature>
<organism evidence="2 3">
    <name type="scientific">Natronolimnobius baerhuensis</name>
    <dbReference type="NCBI Taxonomy" id="253108"/>
    <lineage>
        <taxon>Archaea</taxon>
        <taxon>Methanobacteriati</taxon>
        <taxon>Methanobacteriota</taxon>
        <taxon>Stenosarchaea group</taxon>
        <taxon>Halobacteria</taxon>
        <taxon>Halobacteriales</taxon>
        <taxon>Natrialbaceae</taxon>
        <taxon>Natronolimnobius</taxon>
    </lineage>
</organism>
<keyword evidence="3" id="KW-1185">Reference proteome</keyword>
<dbReference type="EMBL" id="MWPH01000003">
    <property type="protein sequence ID" value="OVE83995.1"/>
    <property type="molecule type" value="Genomic_DNA"/>
</dbReference>
<evidence type="ECO:0000313" key="2">
    <source>
        <dbReference type="EMBL" id="OVE83995.1"/>
    </source>
</evidence>
<evidence type="ECO:0000256" key="1">
    <source>
        <dbReference type="SAM" id="Phobius"/>
    </source>
</evidence>